<dbReference type="RefSeq" id="WP_076607819.1">
    <property type="nucleotide sequence ID" value="NZ_FTNR01000002.1"/>
</dbReference>
<dbReference type="Pfam" id="PF00534">
    <property type="entry name" value="Glycos_transf_1"/>
    <property type="match status" value="1"/>
</dbReference>
<proteinExistence type="predicted"/>
<keyword evidence="4" id="KW-0808">Transferase</keyword>
<name>A0A1N7DAF0_9EURY</name>
<reference evidence="5" key="1">
    <citation type="submission" date="2017-01" db="EMBL/GenBank/DDBJ databases">
        <authorList>
            <person name="Varghese N."/>
            <person name="Submissions S."/>
        </authorList>
    </citation>
    <scope>NUCLEOTIDE SEQUENCE [LARGE SCALE GENOMIC DNA]</scope>
    <source>
        <strain evidence="5">type strain: HArc-</strain>
    </source>
</reference>
<protein>
    <submittedName>
        <fullName evidence="4">Glycosyltransferase involved in cell wall bisynthesis</fullName>
    </submittedName>
</protein>
<evidence type="ECO:0000259" key="3">
    <source>
        <dbReference type="Pfam" id="PF13439"/>
    </source>
</evidence>
<dbReference type="PANTHER" id="PTHR45947:SF3">
    <property type="entry name" value="SULFOQUINOVOSYL TRANSFERASE SQD2"/>
    <property type="match status" value="1"/>
</dbReference>
<dbReference type="SUPFAM" id="SSF53756">
    <property type="entry name" value="UDP-Glycosyltransferase/glycogen phosphorylase"/>
    <property type="match status" value="1"/>
</dbReference>
<dbReference type="STRING" id="308853.SAMN05421752_102112"/>
<organism evidence="4 5">
    <name type="scientific">Natronorubrum thiooxidans</name>
    <dbReference type="NCBI Taxonomy" id="308853"/>
    <lineage>
        <taxon>Archaea</taxon>
        <taxon>Methanobacteriati</taxon>
        <taxon>Methanobacteriota</taxon>
        <taxon>Stenosarchaea group</taxon>
        <taxon>Halobacteria</taxon>
        <taxon>Halobacteriales</taxon>
        <taxon>Natrialbaceae</taxon>
        <taxon>Natronorubrum</taxon>
    </lineage>
</organism>
<dbReference type="InterPro" id="IPR001296">
    <property type="entry name" value="Glyco_trans_1"/>
</dbReference>
<dbReference type="Proteomes" id="UP000185936">
    <property type="component" value="Unassembled WGS sequence"/>
</dbReference>
<evidence type="ECO:0000259" key="2">
    <source>
        <dbReference type="Pfam" id="PF00534"/>
    </source>
</evidence>
<evidence type="ECO:0000313" key="4">
    <source>
        <dbReference type="EMBL" id="SIR72833.1"/>
    </source>
</evidence>
<evidence type="ECO:0000313" key="5">
    <source>
        <dbReference type="Proteomes" id="UP000185936"/>
    </source>
</evidence>
<dbReference type="InterPro" id="IPR050194">
    <property type="entry name" value="Glycosyltransferase_grp1"/>
</dbReference>
<evidence type="ECO:0000256" key="1">
    <source>
        <dbReference type="SAM" id="MobiDB-lite"/>
    </source>
</evidence>
<keyword evidence="5" id="KW-1185">Reference proteome</keyword>
<dbReference type="Gene3D" id="3.40.50.2000">
    <property type="entry name" value="Glycogen Phosphorylase B"/>
    <property type="match status" value="2"/>
</dbReference>
<dbReference type="AlphaFoldDB" id="A0A1N7DAF0"/>
<dbReference type="GO" id="GO:0016757">
    <property type="term" value="F:glycosyltransferase activity"/>
    <property type="evidence" value="ECO:0007669"/>
    <property type="project" value="InterPro"/>
</dbReference>
<dbReference type="OrthoDB" id="238665at2157"/>
<sequence length="368" mass="41666">MKIGFFTDSYFPEIDGVTYTIKLWREELERKGHEVYVVYPDGDYEPGDREIPVQSLPNPFYAGYRIPLFRRPSTLPDLDVVHCHGPAPVGILGRYYAKKHDLPTIYTHHTPIEEYFHQSVKLESVANALSKLYVPLENAFLESFDIVTASTGRIERDVEHVQLPVGIDMEFFQPTAADWYPDRTVIGYSGRLSMEKNVSEILRAAEELSDYDFVIVGEGPYRNSLERDAPDNVELRPFLPREELPIFYSSIDTFVTASTADTLGLSTLEANACRTPVAAADAAPFDQTIDADNGERFAYGDLEAMTAAIETCLETDRDTRTAVDQYDIQRTLEHLEHLYQSVQTSADEVPTTADDEFGFSDDSHWSFK</sequence>
<feature type="region of interest" description="Disordered" evidence="1">
    <location>
        <begin position="343"/>
        <end position="368"/>
    </location>
</feature>
<feature type="domain" description="Glycosyl transferase family 1" evidence="2">
    <location>
        <begin position="179"/>
        <end position="326"/>
    </location>
</feature>
<dbReference type="InterPro" id="IPR028098">
    <property type="entry name" value="Glyco_trans_4-like_N"/>
</dbReference>
<feature type="domain" description="Glycosyltransferase subfamily 4-like N-terminal" evidence="3">
    <location>
        <begin position="15"/>
        <end position="161"/>
    </location>
</feature>
<dbReference type="PANTHER" id="PTHR45947">
    <property type="entry name" value="SULFOQUINOVOSYL TRANSFERASE SQD2"/>
    <property type="match status" value="1"/>
</dbReference>
<dbReference type="EMBL" id="FTNR01000002">
    <property type="protein sequence ID" value="SIR72833.1"/>
    <property type="molecule type" value="Genomic_DNA"/>
</dbReference>
<dbReference type="Pfam" id="PF13439">
    <property type="entry name" value="Glyco_transf_4"/>
    <property type="match status" value="1"/>
</dbReference>
<accession>A0A1N7DAF0</accession>
<gene>
    <name evidence="4" type="ORF">SAMN05421752_102112</name>
</gene>